<dbReference type="eggNOG" id="KOG0589">
    <property type="taxonomic scope" value="Eukaryota"/>
</dbReference>
<name>A0A1X7VB20_AMPQE</name>
<evidence type="ECO:0000313" key="1">
    <source>
        <dbReference type="EnsemblMetazoa" id="Aqu2.1.37221_001"/>
    </source>
</evidence>
<dbReference type="AlphaFoldDB" id="A0A1X7VB20"/>
<proteinExistence type="predicted"/>
<reference evidence="1" key="1">
    <citation type="submission" date="2017-05" db="UniProtKB">
        <authorList>
            <consortium name="EnsemblMetazoa"/>
        </authorList>
    </citation>
    <scope>IDENTIFICATION</scope>
</reference>
<accession>A0A1X7VB20</accession>
<organism evidence="1">
    <name type="scientific">Amphimedon queenslandica</name>
    <name type="common">Sponge</name>
    <dbReference type="NCBI Taxonomy" id="400682"/>
    <lineage>
        <taxon>Eukaryota</taxon>
        <taxon>Metazoa</taxon>
        <taxon>Porifera</taxon>
        <taxon>Demospongiae</taxon>
        <taxon>Heteroscleromorpha</taxon>
        <taxon>Haplosclerida</taxon>
        <taxon>Niphatidae</taxon>
        <taxon>Amphimedon</taxon>
    </lineage>
</organism>
<sequence length="115" mass="14011">MIRRRWRQRVAPSHQYEDEYVQRRYDDASPRISEDIKRGRGLYSSYVPWIQLKLVTFIPDERKREKQWLEQVPLYLSKRAWASNEETTAIRTRESIDNNVDVNNYDNYNRGTSRN</sequence>
<dbReference type="InParanoid" id="A0A1X7VB20"/>
<dbReference type="EnsemblMetazoa" id="Aqu2.1.37221_001">
    <property type="protein sequence ID" value="Aqu2.1.37221_001"/>
    <property type="gene ID" value="Aqu2.1.37221"/>
</dbReference>
<protein>
    <submittedName>
        <fullName evidence="1">Uncharacterized protein</fullName>
    </submittedName>
</protein>